<gene>
    <name evidence="1" type="ordered locus">BCA_3706</name>
</gene>
<dbReference type="AlphaFoldDB" id="A0A158RJ18"/>
<evidence type="ECO:0000313" key="1">
    <source>
        <dbReference type="EMBL" id="ACO27109.1"/>
    </source>
</evidence>
<name>A0A158RJ18_BACC3</name>
<accession>A0A158RJ18</accession>
<reference evidence="1 2" key="1">
    <citation type="submission" date="2009-02" db="EMBL/GenBank/DDBJ databases">
        <title>Genome sequence of Bacillus cereus 03BB102.</title>
        <authorList>
            <person name="Dodson R.J."/>
            <person name="Jackson P."/>
            <person name="Munk A.C."/>
            <person name="Brettin T."/>
            <person name="Bruce D."/>
            <person name="Detter C."/>
            <person name="Tapia R."/>
            <person name="Han C."/>
            <person name="Sutton G."/>
            <person name="Sims D."/>
        </authorList>
    </citation>
    <scope>NUCLEOTIDE SEQUENCE [LARGE SCALE GENOMIC DNA]</scope>
    <source>
        <strain evidence="1 2">03BB102</strain>
    </source>
</reference>
<dbReference type="EMBL" id="CP001407">
    <property type="protein sequence ID" value="ACO27109.1"/>
    <property type="molecule type" value="Genomic_DNA"/>
</dbReference>
<evidence type="ECO:0000313" key="2">
    <source>
        <dbReference type="Proteomes" id="UP000002210"/>
    </source>
</evidence>
<sequence length="42" mass="5175">MNPSFISKRLYFFYHNMLLSLREKEKAEMATFHLYLFAFILI</sequence>
<proteinExistence type="predicted"/>
<dbReference type="KEGG" id="bcx:BCA_3706"/>
<protein>
    <submittedName>
        <fullName evidence="1">Uncharacterized protein</fullName>
    </submittedName>
</protein>
<organism evidence="1 2">
    <name type="scientific">Bacillus cereus (strain 03BB102)</name>
    <dbReference type="NCBI Taxonomy" id="572264"/>
    <lineage>
        <taxon>Bacteria</taxon>
        <taxon>Bacillati</taxon>
        <taxon>Bacillota</taxon>
        <taxon>Bacilli</taxon>
        <taxon>Bacillales</taxon>
        <taxon>Bacillaceae</taxon>
        <taxon>Bacillus</taxon>
        <taxon>Bacillus cereus group</taxon>
    </lineage>
</organism>
<dbReference type="Proteomes" id="UP000002210">
    <property type="component" value="Chromosome"/>
</dbReference>